<comment type="caution">
    <text evidence="7">The sequence shown here is derived from an EMBL/GenBank/DDBJ whole genome shotgun (WGS) entry which is preliminary data.</text>
</comment>
<feature type="transmembrane region" description="Helical" evidence="6">
    <location>
        <begin position="12"/>
        <end position="36"/>
    </location>
</feature>
<organism evidence="7 8">
    <name type="scientific">Didymella pomorum</name>
    <dbReference type="NCBI Taxonomy" id="749634"/>
    <lineage>
        <taxon>Eukaryota</taxon>
        <taxon>Fungi</taxon>
        <taxon>Dikarya</taxon>
        <taxon>Ascomycota</taxon>
        <taxon>Pezizomycotina</taxon>
        <taxon>Dothideomycetes</taxon>
        <taxon>Pleosporomycetidae</taxon>
        <taxon>Pleosporales</taxon>
        <taxon>Pleosporineae</taxon>
        <taxon>Didymellaceae</taxon>
        <taxon>Didymella</taxon>
    </lineage>
</organism>
<name>A0A9W8ZBT8_9PLEO</name>
<protein>
    <recommendedName>
        <fullName evidence="9">DUF1772-domain-containing protein</fullName>
    </recommendedName>
</protein>
<dbReference type="Proteomes" id="UP001140510">
    <property type="component" value="Unassembled WGS sequence"/>
</dbReference>
<keyword evidence="3 6" id="KW-1133">Transmembrane helix</keyword>
<evidence type="ECO:0008006" key="9">
    <source>
        <dbReference type="Google" id="ProtNLM"/>
    </source>
</evidence>
<keyword evidence="4 6" id="KW-0472">Membrane</keyword>
<keyword evidence="2 6" id="KW-0812">Transmembrane</keyword>
<evidence type="ECO:0000313" key="8">
    <source>
        <dbReference type="Proteomes" id="UP001140510"/>
    </source>
</evidence>
<dbReference type="PANTHER" id="PTHR35042">
    <property type="entry name" value="ANTHRONE OXYGENASE ENCC"/>
    <property type="match status" value="1"/>
</dbReference>
<dbReference type="AlphaFoldDB" id="A0A9W8ZBT8"/>
<comment type="similarity">
    <text evidence="5">Belongs to the anthrone oxygenase family.</text>
</comment>
<dbReference type="Pfam" id="PF08592">
    <property type="entry name" value="Anthrone_oxy"/>
    <property type="match status" value="1"/>
</dbReference>
<dbReference type="OrthoDB" id="3648235at2759"/>
<feature type="transmembrane region" description="Helical" evidence="6">
    <location>
        <begin position="151"/>
        <end position="168"/>
    </location>
</feature>
<reference evidence="7" key="1">
    <citation type="submission" date="2022-10" db="EMBL/GenBank/DDBJ databases">
        <title>Tapping the CABI collections for fungal endophytes: first genome assemblies for Collariella, Neodidymelliopsis, Ascochyta clinopodiicola, Didymella pomorum, Didymosphaeria variabile, Neocosmospora piperis and Neocucurbitaria cava.</title>
        <authorList>
            <person name="Hill R."/>
        </authorList>
    </citation>
    <scope>NUCLEOTIDE SEQUENCE</scope>
    <source>
        <strain evidence="7">IMI 355091</strain>
    </source>
</reference>
<accession>A0A9W8ZBT8</accession>
<evidence type="ECO:0000256" key="2">
    <source>
        <dbReference type="ARBA" id="ARBA00022692"/>
    </source>
</evidence>
<dbReference type="GO" id="GO:0016020">
    <property type="term" value="C:membrane"/>
    <property type="evidence" value="ECO:0007669"/>
    <property type="project" value="UniProtKB-SubCell"/>
</dbReference>
<comment type="subcellular location">
    <subcellularLocation>
        <location evidence="1">Membrane</location>
        <topology evidence="1">Multi-pass membrane protein</topology>
    </subcellularLocation>
</comment>
<evidence type="ECO:0000256" key="3">
    <source>
        <dbReference type="ARBA" id="ARBA00022989"/>
    </source>
</evidence>
<dbReference type="PANTHER" id="PTHR35042:SF1">
    <property type="entry name" value="DUF1772-DOMAIN-CONTAINING PROTEIN"/>
    <property type="match status" value="1"/>
</dbReference>
<keyword evidence="8" id="KW-1185">Reference proteome</keyword>
<proteinExistence type="inferred from homology"/>
<evidence type="ECO:0000256" key="1">
    <source>
        <dbReference type="ARBA" id="ARBA00004141"/>
    </source>
</evidence>
<feature type="transmembrane region" description="Helical" evidence="6">
    <location>
        <begin position="91"/>
        <end position="113"/>
    </location>
</feature>
<evidence type="ECO:0000256" key="5">
    <source>
        <dbReference type="ARBA" id="ARBA00034313"/>
    </source>
</evidence>
<sequence>MDASTFTTLVQALQITVATSLIFLGGLSSCLSLWVIPLASLLPAQQACRQFTQTVTWGFQYLQPSSRILGVSLLLTTLLTFQLPGEESETWKTWATALAILVPVAPYEVYFIFPINDRVKEIGRELSTGEEEKSVKKELDALFRTWKIRNWGRVLAPLVAGVVGWMGVVGR</sequence>
<dbReference type="EMBL" id="JAPEVA010000044">
    <property type="protein sequence ID" value="KAJ4404296.1"/>
    <property type="molecule type" value="Genomic_DNA"/>
</dbReference>
<dbReference type="InterPro" id="IPR013901">
    <property type="entry name" value="Anthrone_oxy"/>
</dbReference>
<evidence type="ECO:0000256" key="6">
    <source>
        <dbReference type="SAM" id="Phobius"/>
    </source>
</evidence>
<gene>
    <name evidence="7" type="ORF">N0V91_005990</name>
</gene>
<evidence type="ECO:0000256" key="4">
    <source>
        <dbReference type="ARBA" id="ARBA00023136"/>
    </source>
</evidence>
<feature type="transmembrane region" description="Helical" evidence="6">
    <location>
        <begin position="68"/>
        <end position="85"/>
    </location>
</feature>
<evidence type="ECO:0000313" key="7">
    <source>
        <dbReference type="EMBL" id="KAJ4404296.1"/>
    </source>
</evidence>